<dbReference type="OrthoDB" id="6399624at2"/>
<dbReference type="RefSeq" id="WP_040068775.1">
    <property type="nucleotide sequence ID" value="NZ_JXDG01000042.1"/>
</dbReference>
<dbReference type="STRING" id="226910.UCMB321_3319"/>
<dbReference type="EMBL" id="JXDG01000042">
    <property type="protein sequence ID" value="KIH82864.1"/>
    <property type="molecule type" value="Genomic_DNA"/>
</dbReference>
<gene>
    <name evidence="2" type="ORF">UCMB321_3319</name>
</gene>
<dbReference type="Pfam" id="PF04965">
    <property type="entry name" value="GPW_gp25"/>
    <property type="match status" value="1"/>
</dbReference>
<dbReference type="InterPro" id="IPR007048">
    <property type="entry name" value="IraD/Gp25-like"/>
</dbReference>
<organism evidence="2 3">
    <name type="scientific">Pseudomonas batumici</name>
    <dbReference type="NCBI Taxonomy" id="226910"/>
    <lineage>
        <taxon>Bacteria</taxon>
        <taxon>Pseudomonadati</taxon>
        <taxon>Pseudomonadota</taxon>
        <taxon>Gammaproteobacteria</taxon>
        <taxon>Pseudomonadales</taxon>
        <taxon>Pseudomonadaceae</taxon>
        <taxon>Pseudomonas</taxon>
    </lineage>
</organism>
<dbReference type="NCBIfam" id="TIGR03357">
    <property type="entry name" value="VI_zyme"/>
    <property type="match status" value="1"/>
</dbReference>
<evidence type="ECO:0000313" key="3">
    <source>
        <dbReference type="Proteomes" id="UP000031535"/>
    </source>
</evidence>
<name>A0A0C2EAF9_9PSED</name>
<accession>A0A0C2EAF9</accession>
<comment type="caution">
    <text evidence="2">The sequence shown here is derived from an EMBL/GenBank/DDBJ whole genome shotgun (WGS) entry which is preliminary data.</text>
</comment>
<dbReference type="PANTHER" id="PTHR38595">
    <property type="entry name" value="CYTOPLASMIC PROTEIN-RELATED"/>
    <property type="match status" value="1"/>
</dbReference>
<dbReference type="PATRIC" id="fig|226910.6.peg.3308"/>
<dbReference type="Proteomes" id="UP000031535">
    <property type="component" value="Unassembled WGS sequence"/>
</dbReference>
<dbReference type="AlphaFoldDB" id="A0A0C2EAF9"/>
<dbReference type="InterPro" id="IPR017737">
    <property type="entry name" value="TssE1-like"/>
</dbReference>
<evidence type="ECO:0000259" key="1">
    <source>
        <dbReference type="Pfam" id="PF04965"/>
    </source>
</evidence>
<protein>
    <recommendedName>
        <fullName evidence="1">IraD/Gp25-like domain-containing protein</fullName>
    </recommendedName>
</protein>
<keyword evidence="3" id="KW-1185">Reference proteome</keyword>
<dbReference type="PANTHER" id="PTHR38595:SF2">
    <property type="entry name" value="TYPE VI SECRETION SYSTEM BASEPLATE SUBUNIT TSSE"/>
    <property type="match status" value="1"/>
</dbReference>
<reference evidence="2 3" key="1">
    <citation type="submission" date="2015-01" db="EMBL/GenBank/DDBJ databases">
        <title>Complete genome of Pseudomonas batumici UCM B-321 producer of the batumin antibiotic with strong antistaphilococcal and potential anticancer activity.</title>
        <authorList>
            <person name="Klochko V.V."/>
            <person name="Zelena L.B."/>
            <person name="Elena K.A."/>
            <person name="Reva O.N."/>
        </authorList>
    </citation>
    <scope>NUCLEOTIDE SEQUENCE [LARGE SCALE GENOMIC DNA]</scope>
    <source>
        <strain evidence="2 3">UCM B-321</strain>
    </source>
</reference>
<proteinExistence type="predicted"/>
<dbReference type="SUPFAM" id="SSF160719">
    <property type="entry name" value="gpW/gp25-like"/>
    <property type="match status" value="1"/>
</dbReference>
<sequence length="138" mass="15106">MGYGSLFERLSGQTRYRQGSSLESAANASVANHLTRMLGSRRGSVQALPDYGLPDINDMRLSQYDALVETARAIGQFIETYEPRLSAVSVVPRPCAPGSLRLSFSIEGMLGVGNLKHRVRFLAALDERCEVTVRTDEG</sequence>
<dbReference type="InterPro" id="IPR053176">
    <property type="entry name" value="T6SS_TssE1-like"/>
</dbReference>
<dbReference type="Gene3D" id="3.10.450.40">
    <property type="match status" value="1"/>
</dbReference>
<evidence type="ECO:0000313" key="2">
    <source>
        <dbReference type="EMBL" id="KIH82864.1"/>
    </source>
</evidence>
<feature type="domain" description="IraD/Gp25-like" evidence="1">
    <location>
        <begin position="27"/>
        <end position="110"/>
    </location>
</feature>